<protein>
    <submittedName>
        <fullName evidence="2">Uncharacterized protein</fullName>
    </submittedName>
</protein>
<dbReference type="Proteomes" id="UP000305267">
    <property type="component" value="Unassembled WGS sequence"/>
</dbReference>
<keyword evidence="1" id="KW-0812">Transmembrane</keyword>
<dbReference type="RefSeq" id="WP_139035932.1">
    <property type="nucleotide sequence ID" value="NZ_VDDA01000004.1"/>
</dbReference>
<keyword evidence="1" id="KW-1133">Transmembrane helix</keyword>
<proteinExistence type="predicted"/>
<evidence type="ECO:0000256" key="1">
    <source>
        <dbReference type="SAM" id="Phobius"/>
    </source>
</evidence>
<comment type="caution">
    <text evidence="2">The sequence shown here is derived from an EMBL/GenBank/DDBJ whole genome shotgun (WGS) entry which is preliminary data.</text>
</comment>
<organism evidence="2 3">
    <name type="scientific">Methylobacterium terricola</name>
    <dbReference type="NCBI Taxonomy" id="2583531"/>
    <lineage>
        <taxon>Bacteria</taxon>
        <taxon>Pseudomonadati</taxon>
        <taxon>Pseudomonadota</taxon>
        <taxon>Alphaproteobacteria</taxon>
        <taxon>Hyphomicrobiales</taxon>
        <taxon>Methylobacteriaceae</taxon>
        <taxon>Methylobacterium</taxon>
    </lineage>
</organism>
<evidence type="ECO:0000313" key="3">
    <source>
        <dbReference type="Proteomes" id="UP000305267"/>
    </source>
</evidence>
<evidence type="ECO:0000313" key="2">
    <source>
        <dbReference type="EMBL" id="TNC13500.1"/>
    </source>
</evidence>
<keyword evidence="1" id="KW-0472">Membrane</keyword>
<dbReference type="OrthoDB" id="7995612at2"/>
<dbReference type="EMBL" id="VDDA01000004">
    <property type="protein sequence ID" value="TNC13500.1"/>
    <property type="molecule type" value="Genomic_DNA"/>
</dbReference>
<name>A0A5C4LJS5_9HYPH</name>
<keyword evidence="3" id="KW-1185">Reference proteome</keyword>
<accession>A0A5C4LJS5</accession>
<dbReference type="AlphaFoldDB" id="A0A5C4LJS5"/>
<gene>
    <name evidence="2" type="ORF">FF100_11985</name>
</gene>
<sequence length="128" mass="13723">MGGQEHSQEYGQGQCSGIARLDRSGSLGSARGDIRIVVSAPPAGREKKERASAYLPWPVRLTLKLGLPLVVVLAIVVLPNYLGCRGQHDSGMFFYGITVSACTRQTISDQIAGTQRRFEAIARAVGAH</sequence>
<reference evidence="2 3" key="1">
    <citation type="submission" date="2019-06" db="EMBL/GenBank/DDBJ databases">
        <title>Genome of Methylobacterium sp. 17Sr1-39.</title>
        <authorList>
            <person name="Seo T."/>
        </authorList>
    </citation>
    <scope>NUCLEOTIDE SEQUENCE [LARGE SCALE GENOMIC DNA]</scope>
    <source>
        <strain evidence="2 3">17Sr1-39</strain>
    </source>
</reference>
<feature type="transmembrane region" description="Helical" evidence="1">
    <location>
        <begin position="65"/>
        <end position="83"/>
    </location>
</feature>